<comment type="caution">
    <text evidence="2">The sequence shown here is derived from an EMBL/GenBank/DDBJ whole genome shotgun (WGS) entry which is preliminary data.</text>
</comment>
<dbReference type="EMBL" id="CANHGI010000001">
    <property type="protein sequence ID" value="CAI5438951.1"/>
    <property type="molecule type" value="Genomic_DNA"/>
</dbReference>
<feature type="compositionally biased region" description="Polar residues" evidence="1">
    <location>
        <begin position="478"/>
        <end position="491"/>
    </location>
</feature>
<organism evidence="2 3">
    <name type="scientific">Caenorhabditis angaria</name>
    <dbReference type="NCBI Taxonomy" id="860376"/>
    <lineage>
        <taxon>Eukaryota</taxon>
        <taxon>Metazoa</taxon>
        <taxon>Ecdysozoa</taxon>
        <taxon>Nematoda</taxon>
        <taxon>Chromadorea</taxon>
        <taxon>Rhabditida</taxon>
        <taxon>Rhabditina</taxon>
        <taxon>Rhabditomorpha</taxon>
        <taxon>Rhabditoidea</taxon>
        <taxon>Rhabditidae</taxon>
        <taxon>Peloderinae</taxon>
        <taxon>Caenorhabditis</taxon>
    </lineage>
</organism>
<accession>A0A9P1MU49</accession>
<feature type="region of interest" description="Disordered" evidence="1">
    <location>
        <begin position="459"/>
        <end position="491"/>
    </location>
</feature>
<dbReference type="Proteomes" id="UP001152747">
    <property type="component" value="Unassembled WGS sequence"/>
</dbReference>
<proteinExistence type="predicted"/>
<name>A0A9P1MU49_9PELO</name>
<evidence type="ECO:0000313" key="3">
    <source>
        <dbReference type="Proteomes" id="UP001152747"/>
    </source>
</evidence>
<dbReference type="AlphaFoldDB" id="A0A9P1MU49"/>
<sequence length="573" mass="65751">MSTPTITKREEVVFEGIRSYFFPSLLLHITANEDNILDNGTLNPFAAYILGLKNVKPSTNEIIEMIVSQEDLDRLHTALDALFLLGKTYEPQIKSIGNDLVKRGGAHDVYELYSSAENWEKFEKNLSGFVRKMVIRKCDAKYLSYILKIGSAKNEVDKFNAISELCIENLEWDAFVLIKLLGLETEERKEEIELIRDNVLESLRTCRPQLADLIQSGPKNDVIYLLNHKFPNSLNDINKIIFEKINPLLNQNDEISVEDRCKYLSELFYVIFKISLTQQFDFATNYIEQLPEHLRSEMFNDLDLVVFETTFHLLNSFIWLFSSDNNAHKTEYSSAVASGLYKHLSSYWKRQAMLRILSNFYASITQSNLGVLIPLVNDTNLCSNIEDVLKFLIWFIGSFENEDKEYHNLNILPVETKSKLITYFKNMKKKAEPSVEHIYRVCNALEKSNADITILTKAQTPETPMNDGSLASEDENADTNGSDCESPVNPNEQTMIAVPQKYASSTYEEELKGDLSPGQRRTSVESVMSRMSLDGWEDFPSPSRVHHAKQVTWQSCTTKYTEFFDEKGQMVFD</sequence>
<evidence type="ECO:0000256" key="1">
    <source>
        <dbReference type="SAM" id="MobiDB-lite"/>
    </source>
</evidence>
<keyword evidence="3" id="KW-1185">Reference proteome</keyword>
<reference evidence="2" key="1">
    <citation type="submission" date="2022-11" db="EMBL/GenBank/DDBJ databases">
        <authorList>
            <person name="Kikuchi T."/>
        </authorList>
    </citation>
    <scope>NUCLEOTIDE SEQUENCE</scope>
    <source>
        <strain evidence="2">PS1010</strain>
    </source>
</reference>
<protein>
    <submittedName>
        <fullName evidence="2">Uncharacterized protein</fullName>
    </submittedName>
</protein>
<evidence type="ECO:0000313" key="2">
    <source>
        <dbReference type="EMBL" id="CAI5438951.1"/>
    </source>
</evidence>
<gene>
    <name evidence="2" type="ORF">CAMP_LOCUS1588</name>
</gene>